<keyword evidence="4 8" id="KW-0297">G-protein coupled receptor</keyword>
<evidence type="ECO:0000256" key="6">
    <source>
        <dbReference type="ARBA" id="ARBA00023170"/>
    </source>
</evidence>
<keyword evidence="3 9" id="KW-1133">Transmembrane helix</keyword>
<keyword evidence="2 8" id="KW-0812">Transmembrane</keyword>
<reference evidence="11" key="1">
    <citation type="submission" date="2022-03" db="EMBL/GenBank/DDBJ databases">
        <authorList>
            <person name="Martin C."/>
        </authorList>
    </citation>
    <scope>NUCLEOTIDE SEQUENCE</scope>
</reference>
<keyword evidence="6 8" id="KW-0675">Receptor</keyword>
<dbReference type="Proteomes" id="UP000749559">
    <property type="component" value="Unassembled WGS sequence"/>
</dbReference>
<evidence type="ECO:0000256" key="4">
    <source>
        <dbReference type="ARBA" id="ARBA00023040"/>
    </source>
</evidence>
<evidence type="ECO:0000256" key="3">
    <source>
        <dbReference type="ARBA" id="ARBA00022989"/>
    </source>
</evidence>
<dbReference type="InterPro" id="IPR000276">
    <property type="entry name" value="GPCR_Rhodpsn"/>
</dbReference>
<dbReference type="PRINTS" id="PR00237">
    <property type="entry name" value="GPCRRHODOPSN"/>
</dbReference>
<dbReference type="AlphaFoldDB" id="A0A8S4PVM6"/>
<protein>
    <recommendedName>
        <fullName evidence="10">G-protein coupled receptors family 1 profile domain-containing protein</fullName>
    </recommendedName>
</protein>
<feature type="non-terminal residue" evidence="11">
    <location>
        <position position="1"/>
    </location>
</feature>
<comment type="caution">
    <text evidence="11">The sequence shown here is derived from an EMBL/GenBank/DDBJ whole genome shotgun (WGS) entry which is preliminary data.</text>
</comment>
<name>A0A8S4PVM6_OWEFU</name>
<evidence type="ECO:0000256" key="9">
    <source>
        <dbReference type="SAM" id="Phobius"/>
    </source>
</evidence>
<feature type="transmembrane region" description="Helical" evidence="9">
    <location>
        <begin position="208"/>
        <end position="230"/>
    </location>
</feature>
<feature type="non-terminal residue" evidence="11">
    <location>
        <position position="231"/>
    </location>
</feature>
<dbReference type="GO" id="GO:0004930">
    <property type="term" value="F:G protein-coupled receptor activity"/>
    <property type="evidence" value="ECO:0007669"/>
    <property type="project" value="UniProtKB-KW"/>
</dbReference>
<dbReference type="InterPro" id="IPR017452">
    <property type="entry name" value="GPCR_Rhodpsn_7TM"/>
</dbReference>
<keyword evidence="12" id="KW-1185">Reference proteome</keyword>
<dbReference type="GO" id="GO:0016020">
    <property type="term" value="C:membrane"/>
    <property type="evidence" value="ECO:0007669"/>
    <property type="project" value="UniProtKB-SubCell"/>
</dbReference>
<gene>
    <name evidence="11" type="ORF">OFUS_LOCUS22072</name>
</gene>
<feature type="transmembrane region" description="Helical" evidence="9">
    <location>
        <begin position="85"/>
        <end position="109"/>
    </location>
</feature>
<evidence type="ECO:0000259" key="10">
    <source>
        <dbReference type="PROSITE" id="PS50262"/>
    </source>
</evidence>
<evidence type="ECO:0000256" key="8">
    <source>
        <dbReference type="RuleBase" id="RU000688"/>
    </source>
</evidence>
<dbReference type="SUPFAM" id="SSF81321">
    <property type="entry name" value="Family A G protein-coupled receptor-like"/>
    <property type="match status" value="1"/>
</dbReference>
<keyword evidence="7 8" id="KW-0807">Transducer</keyword>
<dbReference type="EMBL" id="CAIIXF020000010">
    <property type="protein sequence ID" value="CAH1797857.1"/>
    <property type="molecule type" value="Genomic_DNA"/>
</dbReference>
<comment type="subcellular location">
    <subcellularLocation>
        <location evidence="1">Membrane</location>
        <topology evidence="1">Multi-pass membrane protein</topology>
    </subcellularLocation>
</comment>
<evidence type="ECO:0000256" key="7">
    <source>
        <dbReference type="ARBA" id="ARBA00023224"/>
    </source>
</evidence>
<dbReference type="PROSITE" id="PS50262">
    <property type="entry name" value="G_PROTEIN_RECEP_F1_2"/>
    <property type="match status" value="1"/>
</dbReference>
<accession>A0A8S4PVM6</accession>
<evidence type="ECO:0000256" key="1">
    <source>
        <dbReference type="ARBA" id="ARBA00004141"/>
    </source>
</evidence>
<sequence>SSYKHTNSSRIIYHWDIISYLEMDTVRNSVGSHNVTMTLRDDIPFLTLYISFEGLLTVTGLVGNTLIIGAIVIMKQLRTLPNMFVLNLAIADLVVSGLLTPFLIAIVALGENYFTGPGYRFCQLIGFICITSCVASGINIMSVSINRYLCICRNSWYLRIYTKRSVIVMIAYAWISGVLWNTFIFAGWNSYAYDKSNYFCLYSRTRDRSYVITITLIGAIIPVCVTAMAYF</sequence>
<feature type="transmembrane region" description="Helical" evidence="9">
    <location>
        <begin position="124"/>
        <end position="145"/>
    </location>
</feature>
<comment type="similarity">
    <text evidence="8">Belongs to the G-protein coupled receptor 1 family.</text>
</comment>
<organism evidence="11 12">
    <name type="scientific">Owenia fusiformis</name>
    <name type="common">Polychaete worm</name>
    <dbReference type="NCBI Taxonomy" id="6347"/>
    <lineage>
        <taxon>Eukaryota</taxon>
        <taxon>Metazoa</taxon>
        <taxon>Spiralia</taxon>
        <taxon>Lophotrochozoa</taxon>
        <taxon>Annelida</taxon>
        <taxon>Polychaeta</taxon>
        <taxon>Sedentaria</taxon>
        <taxon>Canalipalpata</taxon>
        <taxon>Sabellida</taxon>
        <taxon>Oweniida</taxon>
        <taxon>Oweniidae</taxon>
        <taxon>Owenia</taxon>
    </lineage>
</organism>
<evidence type="ECO:0000256" key="2">
    <source>
        <dbReference type="ARBA" id="ARBA00022692"/>
    </source>
</evidence>
<feature type="transmembrane region" description="Helical" evidence="9">
    <location>
        <begin position="166"/>
        <end position="188"/>
    </location>
</feature>
<evidence type="ECO:0000313" key="12">
    <source>
        <dbReference type="Proteomes" id="UP000749559"/>
    </source>
</evidence>
<dbReference type="CDD" id="cd00637">
    <property type="entry name" value="7tm_classA_rhodopsin-like"/>
    <property type="match status" value="1"/>
</dbReference>
<feature type="transmembrane region" description="Helical" evidence="9">
    <location>
        <begin position="46"/>
        <end position="73"/>
    </location>
</feature>
<feature type="domain" description="G-protein coupled receptors family 1 profile" evidence="10">
    <location>
        <begin position="63"/>
        <end position="231"/>
    </location>
</feature>
<proteinExistence type="inferred from homology"/>
<evidence type="ECO:0000256" key="5">
    <source>
        <dbReference type="ARBA" id="ARBA00023136"/>
    </source>
</evidence>
<evidence type="ECO:0000313" key="11">
    <source>
        <dbReference type="EMBL" id="CAH1797857.1"/>
    </source>
</evidence>
<dbReference type="PANTHER" id="PTHR24240">
    <property type="entry name" value="OPSIN"/>
    <property type="match status" value="1"/>
</dbReference>
<dbReference type="OrthoDB" id="10044919at2759"/>
<dbReference type="Pfam" id="PF00001">
    <property type="entry name" value="7tm_1"/>
    <property type="match status" value="1"/>
</dbReference>
<dbReference type="Gene3D" id="1.20.1070.10">
    <property type="entry name" value="Rhodopsin 7-helix transmembrane proteins"/>
    <property type="match status" value="1"/>
</dbReference>
<keyword evidence="5 9" id="KW-0472">Membrane</keyword>
<dbReference type="InterPro" id="IPR050125">
    <property type="entry name" value="GPCR_opsins"/>
</dbReference>
<dbReference type="PROSITE" id="PS00237">
    <property type="entry name" value="G_PROTEIN_RECEP_F1_1"/>
    <property type="match status" value="1"/>
</dbReference>